<dbReference type="GO" id="GO:0016747">
    <property type="term" value="F:acyltransferase activity, transferring groups other than amino-acyl groups"/>
    <property type="evidence" value="ECO:0007669"/>
    <property type="project" value="InterPro"/>
</dbReference>
<dbReference type="Gene3D" id="3.40.630.30">
    <property type="match status" value="1"/>
</dbReference>
<dbReference type="SUPFAM" id="SSF55729">
    <property type="entry name" value="Acyl-CoA N-acyltransferases (Nat)"/>
    <property type="match status" value="1"/>
</dbReference>
<dbReference type="InterPro" id="IPR016181">
    <property type="entry name" value="Acyl_CoA_acyltransferase"/>
</dbReference>
<dbReference type="PANTHER" id="PTHR43792:SF1">
    <property type="entry name" value="N-ACETYLTRANSFERASE DOMAIN-CONTAINING PROTEIN"/>
    <property type="match status" value="1"/>
</dbReference>
<dbReference type="STRING" id="211165.GCA_000317285_00978"/>
<evidence type="ECO:0000259" key="1">
    <source>
        <dbReference type="PROSITE" id="PS51186"/>
    </source>
</evidence>
<keyword evidence="3" id="KW-1185">Reference proteome</keyword>
<accession>A0A3S1ALR3</accession>
<feature type="domain" description="N-acetyltransferase" evidence="1">
    <location>
        <begin position="8"/>
        <end position="146"/>
    </location>
</feature>
<dbReference type="AlphaFoldDB" id="A0A3S1ALR3"/>
<comment type="caution">
    <text evidence="2">The sequence shown here is derived from an EMBL/GenBank/DDBJ whole genome shotgun (WGS) entry which is preliminary data.</text>
</comment>
<gene>
    <name evidence="2" type="ORF">PCC6912_17170</name>
</gene>
<reference evidence="2 3" key="1">
    <citation type="journal article" date="2019" name="Genome Biol. Evol.">
        <title>Day and night: Metabolic profiles and evolutionary relationships of six axenic non-marine cyanobacteria.</title>
        <authorList>
            <person name="Will S.E."/>
            <person name="Henke P."/>
            <person name="Boedeker C."/>
            <person name="Huang S."/>
            <person name="Brinkmann H."/>
            <person name="Rohde M."/>
            <person name="Jarek M."/>
            <person name="Friedl T."/>
            <person name="Seufert S."/>
            <person name="Schumacher M."/>
            <person name="Overmann J."/>
            <person name="Neumann-Schaal M."/>
            <person name="Petersen J."/>
        </authorList>
    </citation>
    <scope>NUCLEOTIDE SEQUENCE [LARGE SCALE GENOMIC DNA]</scope>
    <source>
        <strain evidence="2 3">PCC 6912</strain>
    </source>
</reference>
<organism evidence="2 3">
    <name type="scientific">Chlorogloeopsis fritschii PCC 6912</name>
    <dbReference type="NCBI Taxonomy" id="211165"/>
    <lineage>
        <taxon>Bacteria</taxon>
        <taxon>Bacillati</taxon>
        <taxon>Cyanobacteriota</taxon>
        <taxon>Cyanophyceae</taxon>
        <taxon>Nostocales</taxon>
        <taxon>Chlorogloeopsidaceae</taxon>
        <taxon>Chlorogloeopsis</taxon>
    </lineage>
</organism>
<evidence type="ECO:0000313" key="3">
    <source>
        <dbReference type="Proteomes" id="UP000268857"/>
    </source>
</evidence>
<dbReference type="PANTHER" id="PTHR43792">
    <property type="entry name" value="GNAT FAMILY, PUTATIVE (AFU_ORTHOLOGUE AFUA_3G00765)-RELATED-RELATED"/>
    <property type="match status" value="1"/>
</dbReference>
<proteinExistence type="predicted"/>
<dbReference type="InterPro" id="IPR051531">
    <property type="entry name" value="N-acetyltransferase"/>
</dbReference>
<protein>
    <submittedName>
        <fullName evidence="2">N-acetyltransferase</fullName>
    </submittedName>
</protein>
<sequence>MHELWTDANVRHFLFDDRQISREEAQSFIETSAANFANYGYGIWLFFENQSDLIAGFAGLLHFSQEAPSLIFGTCPLLWGRGYAKEAARAVLCYAFDVLGLEWAIADVDEPNEASIRVLEALGMSRTRRAIVNGRPLLYYEIHTGQAHL</sequence>
<dbReference type="Pfam" id="PF13302">
    <property type="entry name" value="Acetyltransf_3"/>
    <property type="match status" value="1"/>
</dbReference>
<evidence type="ECO:0000313" key="2">
    <source>
        <dbReference type="EMBL" id="RUR84123.1"/>
    </source>
</evidence>
<dbReference type="EMBL" id="RSCJ01000005">
    <property type="protein sequence ID" value="RUR84123.1"/>
    <property type="molecule type" value="Genomic_DNA"/>
</dbReference>
<dbReference type="Proteomes" id="UP000268857">
    <property type="component" value="Unassembled WGS sequence"/>
</dbReference>
<dbReference type="PROSITE" id="PS51186">
    <property type="entry name" value="GNAT"/>
    <property type="match status" value="1"/>
</dbReference>
<keyword evidence="2" id="KW-0808">Transferase</keyword>
<dbReference type="InterPro" id="IPR000182">
    <property type="entry name" value="GNAT_dom"/>
</dbReference>
<name>A0A3S1ALR3_CHLFR</name>